<dbReference type="PANTHER" id="PTHR12673">
    <property type="entry name" value="FACIOGENITAL DYSPLASIA PROTEIN"/>
    <property type="match status" value="1"/>
</dbReference>
<accession>A0AA38L6X5</accession>
<evidence type="ECO:0000256" key="11">
    <source>
        <dbReference type="ARBA" id="ARBA00022833"/>
    </source>
</evidence>
<evidence type="ECO:0000256" key="15">
    <source>
        <dbReference type="SAM" id="MobiDB-lite"/>
    </source>
</evidence>
<dbReference type="SMART" id="SM00325">
    <property type="entry name" value="RhoGEF"/>
    <property type="match status" value="1"/>
</dbReference>
<dbReference type="SUPFAM" id="SSF57903">
    <property type="entry name" value="FYVE/PHD zinc finger"/>
    <property type="match status" value="1"/>
</dbReference>
<dbReference type="GO" id="GO:0008270">
    <property type="term" value="F:zinc ion binding"/>
    <property type="evidence" value="ECO:0007669"/>
    <property type="project" value="UniProtKB-KW"/>
</dbReference>
<dbReference type="InterPro" id="IPR011011">
    <property type="entry name" value="Znf_FYVE_PHD"/>
</dbReference>
<feature type="region of interest" description="Disordered" evidence="15">
    <location>
        <begin position="1"/>
        <end position="24"/>
    </location>
</feature>
<dbReference type="Gene3D" id="1.20.900.10">
    <property type="entry name" value="Dbl homology (DH) domain"/>
    <property type="match status" value="1"/>
</dbReference>
<dbReference type="Pfam" id="PF07767">
    <property type="entry name" value="Nop53"/>
    <property type="match status" value="1"/>
</dbReference>
<evidence type="ECO:0000256" key="13">
    <source>
        <dbReference type="ARBA" id="ARBA00023242"/>
    </source>
</evidence>
<keyword evidence="7" id="KW-0690">Ribosome biogenesis</keyword>
<keyword evidence="13" id="KW-0539">Nucleus</keyword>
<evidence type="ECO:0000256" key="9">
    <source>
        <dbReference type="ARBA" id="ARBA00022723"/>
    </source>
</evidence>
<evidence type="ECO:0000256" key="7">
    <source>
        <dbReference type="ARBA" id="ARBA00022517"/>
    </source>
</evidence>
<feature type="region of interest" description="Disordered" evidence="15">
    <location>
        <begin position="454"/>
        <end position="545"/>
    </location>
</feature>
<feature type="region of interest" description="Disordered" evidence="15">
    <location>
        <begin position="1297"/>
        <end position="1337"/>
    </location>
</feature>
<feature type="region of interest" description="Disordered" evidence="15">
    <location>
        <begin position="1146"/>
        <end position="1165"/>
    </location>
</feature>
<dbReference type="Pfam" id="PF01363">
    <property type="entry name" value="FYVE"/>
    <property type="match status" value="1"/>
</dbReference>
<dbReference type="Gene3D" id="3.30.40.10">
    <property type="entry name" value="Zinc/RING finger domain, C3HC4 (zinc finger)"/>
    <property type="match status" value="1"/>
</dbReference>
<evidence type="ECO:0000256" key="8">
    <source>
        <dbReference type="ARBA" id="ARBA00022658"/>
    </source>
</evidence>
<dbReference type="InterPro" id="IPR011687">
    <property type="entry name" value="Nop53/GLTSCR2"/>
</dbReference>
<dbReference type="InterPro" id="IPR013083">
    <property type="entry name" value="Znf_RING/FYVE/PHD"/>
</dbReference>
<evidence type="ECO:0000259" key="17">
    <source>
        <dbReference type="PROSITE" id="PS50178"/>
    </source>
</evidence>
<dbReference type="InterPro" id="IPR035899">
    <property type="entry name" value="DBL_dom_sf"/>
</dbReference>
<dbReference type="GO" id="GO:0005654">
    <property type="term" value="C:nucleoplasm"/>
    <property type="evidence" value="ECO:0007669"/>
    <property type="project" value="UniProtKB-SubCell"/>
</dbReference>
<keyword evidence="11" id="KW-0862">Zinc</keyword>
<evidence type="ECO:0000256" key="14">
    <source>
        <dbReference type="PROSITE-ProRule" id="PRU00091"/>
    </source>
</evidence>
<feature type="region of interest" description="Disordered" evidence="15">
    <location>
        <begin position="284"/>
        <end position="304"/>
    </location>
</feature>
<evidence type="ECO:0000256" key="12">
    <source>
        <dbReference type="ARBA" id="ARBA00023212"/>
    </source>
</evidence>
<feature type="compositionally biased region" description="Polar residues" evidence="15">
    <location>
        <begin position="1792"/>
        <end position="1803"/>
    </location>
</feature>
<dbReference type="InterPro" id="IPR000219">
    <property type="entry name" value="DH_dom"/>
</dbReference>
<feature type="compositionally biased region" description="Polar residues" evidence="15">
    <location>
        <begin position="511"/>
        <end position="525"/>
    </location>
</feature>
<dbReference type="InterPro" id="IPR017455">
    <property type="entry name" value="Znf_FYVE-rel"/>
</dbReference>
<evidence type="ECO:0000256" key="1">
    <source>
        <dbReference type="ARBA" id="ARBA00004245"/>
    </source>
</evidence>
<dbReference type="PROSITE" id="PS50178">
    <property type="entry name" value="ZF_FYVE"/>
    <property type="match status" value="1"/>
</dbReference>
<keyword evidence="12" id="KW-0206">Cytoskeleton</keyword>
<feature type="compositionally biased region" description="Low complexity" evidence="15">
    <location>
        <begin position="486"/>
        <end position="506"/>
    </location>
</feature>
<evidence type="ECO:0000259" key="16">
    <source>
        <dbReference type="PROSITE" id="PS50010"/>
    </source>
</evidence>
<dbReference type="InterPro" id="IPR051092">
    <property type="entry name" value="FYVE_RhoGEF_PH"/>
</dbReference>
<keyword evidence="9" id="KW-0479">Metal-binding</keyword>
<evidence type="ECO:0000256" key="4">
    <source>
        <dbReference type="ARBA" id="ARBA00008838"/>
    </source>
</evidence>
<evidence type="ECO:0000313" key="18">
    <source>
        <dbReference type="EMBL" id="KAJ3788545.1"/>
    </source>
</evidence>
<feature type="region of interest" description="Disordered" evidence="15">
    <location>
        <begin position="259"/>
        <end position="278"/>
    </location>
</feature>
<sequence length="1840" mass="204637">MSKSEARKLKKSLQPSRKGKKAWRKNVDLNDLEEGLEERREEERLFGGALSAKPDSALFLIDTEGDENLRSALPKPKIPQLTSLKILSERSAVPAVFSRTISAPTRKHGLSREEKDRLLRVAKRSRRGPLGAIVDDRDGWSTGAAASGGVSEAVKLSGQYDPWASSPPSVSESIPLPIANLPPSHAHPKSTASTISNNPRSLISLPAVPLPHAGTSYNPPVEAHTELLHRAYTEEEVRLREDARWKDVGQAIKDAVAAQLSSNSGAEGMTQDDPEVDEKNVDVEENEAVEENLPSTRVSQRKTKAERRKAAKLLAEKRVLAERAAKRRQISYLSELNAKRSKRMGLAPAPRELVQRRRKVLQEKLKAGLAGQKFGKYRVPGTPVDVQVGDELSESLRGMKVEGNLFKDRFLNLQQRALIEPRLRVLPKKRRTVIDEKYPGSIENINFSVAFPSSSNTQDRTSVYSVQSSISTNSNDSQPPPPALPYLPFRRISLPSLPPSQSIQHSPLRRQITQPLQPQRSSIASFDSVPAIGERERRESNSMARNHLVLKNRDSAVFSNSNSNSPNVTPRKGQRRTAVSMQTGSKPPLMSPMRRKSQGLAALPPDDPLLMKRRKVMLEFYETEKTYVEGLDLIYEHFLLPMLNSLETSSPILERPLLTTVFSNFIDIWNFHRSFFNELTRLFCGLEQRRADSPFPNAHSNQIQELPDTPVFPSFPPPLSPLLLTHFPYLSLYTPFIAAFSQTLAALNTLLTPSHYYRQQSRAQTRIAVARAQSSIPSSLTSPSRGTELRYNKRFADFVATRETHPRCGKLQLRDWLLTIVQRCPRYLLLLGDLLSCTPGEAQLPSEDGREASQEKKEKDKKRWHREATKEEEKEREKLIQVYGLVSKSKRPNSHTRLISNVYLVTNSLNTSIWSHSQTLVLLALQRSTPNLPLDEFQFIYPGRTLLKRGTLLQIENPDARVKRGESKDGDMRPREREFLLFSDCLVWLASEEMEKKEKEWNFDLGSIWSSFSGGNGNGTPVKNADVGRPKSAALPTPIPLIVEEEIDIKDQPSDHNSSDNKNRIDPVIAVPRNLNRPPMVRTRSKSEAEITTLQAKAAIASTSQANLPTSNLPAQSQTAFPNVHRPTHKSNFARVNKTSALHLHFRDRRGRKDSTSSPRSAGYGGMDHEQWLYKGRIELVNLEIVVDTSFNVEDELEESSNDGFDEFKWRWEVLSPEGSFVLYAASGQERAEWTTLIRQAKSQHLISLHAQHPNSTLTSSEATKHIRRALQALPFAPHDIRMQGYQVDKRLSRFSVDSRKGESVDSNNEGSGNGKEKDNATKKHKKLGLKDKNSKPDWYKERRSKVEHWIPAIWIPDEKAEGCMRCGRAFGWRRRRHHCRLCGRCVCSPCSNKTFYITDPNSKDESTFSKAARACNACYESVFPLIDPHSDPEEEADESTVRARSYPPPLPHSSASEPTSSSFLPSSTSGLTYASNADTITSLSNLPSWMNMSVPSLALSSSSSNLVGARNKSKGKELSGPEALMAIDSKRYSYGLDGWRKTSDMGSRLSRDSGVVFDLDSSVDDITLEDVVQPARSGSRIKLRSQSSSGSRPRSYYDLVEDFHSASGGETPQAQIRTQTTSPLEDMAESDEDAIARLVYADGEESSALSSSSVNSSRRHTTTINLSTSSSSVSLSISPPTSPGALNVKGKRLLSGTLIAERREDTVRRHKRFSIPAVALQTTSVVARTQSILPETSGVLERDKSVAFAESSSPSRTGEDVKRHTGSKLGSLLPGMPGTRSKRFSLVSGGRPQTASSSSRRIGQNEGHKKQEGTDLGMGVAASKLNELLGRSKHKAPGG</sequence>
<dbReference type="EMBL" id="MU793273">
    <property type="protein sequence ID" value="KAJ3788545.1"/>
    <property type="molecule type" value="Genomic_DNA"/>
</dbReference>
<dbReference type="SMART" id="SM00064">
    <property type="entry name" value="FYVE"/>
    <property type="match status" value="1"/>
</dbReference>
<comment type="subcellular location">
    <subcellularLocation>
        <location evidence="1">Cytoplasm</location>
        <location evidence="1">Cytoskeleton</location>
    </subcellularLocation>
    <subcellularLocation>
        <location evidence="2">Nucleus</location>
        <location evidence="2">Nucleolus</location>
    </subcellularLocation>
    <subcellularLocation>
        <location evidence="3">Nucleus</location>
        <location evidence="3">Nucleoplasm</location>
    </subcellularLocation>
</comment>
<dbReference type="PANTHER" id="PTHR12673:SF159">
    <property type="entry name" value="LD03170P"/>
    <property type="match status" value="1"/>
</dbReference>
<feature type="region of interest" description="Disordered" evidence="15">
    <location>
        <begin position="842"/>
        <end position="871"/>
    </location>
</feature>
<dbReference type="GO" id="GO:0005085">
    <property type="term" value="F:guanyl-nucleotide exchange factor activity"/>
    <property type="evidence" value="ECO:0007669"/>
    <property type="project" value="UniProtKB-KW"/>
</dbReference>
<dbReference type="GO" id="GO:0005856">
    <property type="term" value="C:cytoskeleton"/>
    <property type="evidence" value="ECO:0007669"/>
    <property type="project" value="UniProtKB-SubCell"/>
</dbReference>
<dbReference type="SMART" id="SM00233">
    <property type="entry name" value="PH"/>
    <property type="match status" value="1"/>
</dbReference>
<keyword evidence="6" id="KW-0963">Cytoplasm</keyword>
<reference evidence="18" key="1">
    <citation type="submission" date="2022-08" db="EMBL/GenBank/DDBJ databases">
        <authorList>
            <consortium name="DOE Joint Genome Institute"/>
            <person name="Min B."/>
            <person name="Riley R."/>
            <person name="Sierra-Patev S."/>
            <person name="Naranjo-Ortiz M."/>
            <person name="Looney B."/>
            <person name="Konkel Z."/>
            <person name="Slot J.C."/>
            <person name="Sakamoto Y."/>
            <person name="Steenwyk J.L."/>
            <person name="Rokas A."/>
            <person name="Carro J."/>
            <person name="Camarero S."/>
            <person name="Ferreira P."/>
            <person name="Molpeceres G."/>
            <person name="Ruiz-Duenas F.J."/>
            <person name="Serrano A."/>
            <person name="Henrissat B."/>
            <person name="Drula E."/>
            <person name="Hughes K.W."/>
            <person name="Mata J.L."/>
            <person name="Ishikawa N.K."/>
            <person name="Vargas-Isla R."/>
            <person name="Ushijima S."/>
            <person name="Smith C.A."/>
            <person name="Ahrendt S."/>
            <person name="Andreopoulos W."/>
            <person name="He G."/>
            <person name="Labutti K."/>
            <person name="Lipzen A."/>
            <person name="Ng V."/>
            <person name="Sandor L."/>
            <person name="Barry K."/>
            <person name="Martinez A.T."/>
            <person name="Xiao Y."/>
            <person name="Gibbons J.G."/>
            <person name="Terashima K."/>
            <person name="Hibbett D.S."/>
            <person name="Grigoriev I.V."/>
        </authorList>
    </citation>
    <scope>NUCLEOTIDE SEQUENCE</scope>
    <source>
        <strain evidence="18">TFB10291</strain>
    </source>
</reference>
<feature type="compositionally biased region" description="Basic and acidic residues" evidence="15">
    <location>
        <begin position="847"/>
        <end position="858"/>
    </location>
</feature>
<dbReference type="SUPFAM" id="SSF50729">
    <property type="entry name" value="PH domain-like"/>
    <property type="match status" value="1"/>
</dbReference>
<evidence type="ECO:0000313" key="19">
    <source>
        <dbReference type="Proteomes" id="UP001163798"/>
    </source>
</evidence>
<organism evidence="18 19">
    <name type="scientific">Lentinula aff. detonsa</name>
    <dbReference type="NCBI Taxonomy" id="2804958"/>
    <lineage>
        <taxon>Eukaryota</taxon>
        <taxon>Fungi</taxon>
        <taxon>Dikarya</taxon>
        <taxon>Basidiomycota</taxon>
        <taxon>Agaricomycotina</taxon>
        <taxon>Agaricomycetes</taxon>
        <taxon>Agaricomycetidae</taxon>
        <taxon>Agaricales</taxon>
        <taxon>Marasmiineae</taxon>
        <taxon>Omphalotaceae</taxon>
        <taxon>Lentinula</taxon>
    </lineage>
</organism>
<keyword evidence="10 14" id="KW-0863">Zinc-finger</keyword>
<dbReference type="GO" id="GO:0005737">
    <property type="term" value="C:cytoplasm"/>
    <property type="evidence" value="ECO:0007669"/>
    <property type="project" value="TreeGrafter"/>
</dbReference>
<feature type="region of interest" description="Disordered" evidence="15">
    <location>
        <begin position="1427"/>
        <end position="1464"/>
    </location>
</feature>
<evidence type="ECO:0000256" key="5">
    <source>
        <dbReference type="ARBA" id="ARBA00018339"/>
    </source>
</evidence>
<dbReference type="SUPFAM" id="SSF48065">
    <property type="entry name" value="DBL homology domain (DH-domain)"/>
    <property type="match status" value="1"/>
</dbReference>
<dbReference type="Proteomes" id="UP001163798">
    <property type="component" value="Unassembled WGS sequence"/>
</dbReference>
<feature type="region of interest" description="Disordered" evidence="15">
    <location>
        <begin position="1648"/>
        <end position="1684"/>
    </location>
</feature>
<dbReference type="GO" id="GO:0005730">
    <property type="term" value="C:nucleolus"/>
    <property type="evidence" value="ECO:0007669"/>
    <property type="project" value="UniProtKB-SubCell"/>
</dbReference>
<dbReference type="InterPro" id="IPR001849">
    <property type="entry name" value="PH_domain"/>
</dbReference>
<feature type="region of interest" description="Disordered" evidence="15">
    <location>
        <begin position="1576"/>
        <end position="1628"/>
    </location>
</feature>
<keyword evidence="8" id="KW-0344">Guanine-nucleotide releasing factor</keyword>
<feature type="domain" description="FYVE-type" evidence="17">
    <location>
        <begin position="1358"/>
        <end position="1424"/>
    </location>
</feature>
<dbReference type="GO" id="GO:0042254">
    <property type="term" value="P:ribosome biogenesis"/>
    <property type="evidence" value="ECO:0007669"/>
    <property type="project" value="UniProtKB-KW"/>
</dbReference>
<gene>
    <name evidence="18" type="ORF">GGU10DRAFT_411274</name>
</gene>
<feature type="compositionally biased region" description="Polar residues" evidence="15">
    <location>
        <begin position="1609"/>
        <end position="1624"/>
    </location>
</feature>
<feature type="compositionally biased region" description="Low complexity" evidence="15">
    <location>
        <begin position="1578"/>
        <end position="1595"/>
    </location>
</feature>
<dbReference type="PROSITE" id="PS50010">
    <property type="entry name" value="DH_2"/>
    <property type="match status" value="1"/>
</dbReference>
<comment type="caution">
    <text evidence="18">The sequence shown here is derived from an EMBL/GenBank/DDBJ whole genome shotgun (WGS) entry which is preliminary data.</text>
</comment>
<feature type="domain" description="DH" evidence="16">
    <location>
        <begin position="612"/>
        <end position="896"/>
    </location>
</feature>
<feature type="compositionally biased region" description="Low complexity" evidence="15">
    <location>
        <begin position="1648"/>
        <end position="1680"/>
    </location>
</feature>
<evidence type="ECO:0000256" key="2">
    <source>
        <dbReference type="ARBA" id="ARBA00004604"/>
    </source>
</evidence>
<protein>
    <recommendedName>
        <fullName evidence="5">Ribosome biogenesis protein NOP53</fullName>
    </recommendedName>
</protein>
<dbReference type="Pfam" id="PF00621">
    <property type="entry name" value="RhoGEF"/>
    <property type="match status" value="1"/>
</dbReference>
<dbReference type="InterPro" id="IPR000306">
    <property type="entry name" value="Znf_FYVE"/>
</dbReference>
<feature type="compositionally biased region" description="Low complexity" evidence="15">
    <location>
        <begin position="1453"/>
        <end position="1464"/>
    </location>
</feature>
<proteinExistence type="inferred from homology"/>
<comment type="similarity">
    <text evidence="4">Belongs to the NOP53 family.</text>
</comment>
<feature type="compositionally biased region" description="Polar residues" evidence="15">
    <location>
        <begin position="454"/>
        <end position="477"/>
    </location>
</feature>
<feature type="region of interest" description="Disordered" evidence="15">
    <location>
        <begin position="557"/>
        <end position="605"/>
    </location>
</feature>
<evidence type="ECO:0000256" key="3">
    <source>
        <dbReference type="ARBA" id="ARBA00004642"/>
    </source>
</evidence>
<feature type="region of interest" description="Disordered" evidence="15">
    <location>
        <begin position="177"/>
        <end position="198"/>
    </location>
</feature>
<evidence type="ECO:0000256" key="10">
    <source>
        <dbReference type="ARBA" id="ARBA00022771"/>
    </source>
</evidence>
<name>A0AA38L6X5_9AGAR</name>
<keyword evidence="19" id="KW-1185">Reference proteome</keyword>
<feature type="region of interest" description="Disordered" evidence="15">
    <location>
        <begin position="1745"/>
        <end position="1821"/>
    </location>
</feature>
<evidence type="ECO:0000256" key="6">
    <source>
        <dbReference type="ARBA" id="ARBA00022490"/>
    </source>
</evidence>